<comment type="caution">
    <text evidence="1">The sequence shown here is derived from an EMBL/GenBank/DDBJ whole genome shotgun (WGS) entry which is preliminary data.</text>
</comment>
<name>A0ACC4BCZ7_POPAL</name>
<organism evidence="1 2">
    <name type="scientific">Populus alba</name>
    <name type="common">White poplar</name>
    <dbReference type="NCBI Taxonomy" id="43335"/>
    <lineage>
        <taxon>Eukaryota</taxon>
        <taxon>Viridiplantae</taxon>
        <taxon>Streptophyta</taxon>
        <taxon>Embryophyta</taxon>
        <taxon>Tracheophyta</taxon>
        <taxon>Spermatophyta</taxon>
        <taxon>Magnoliopsida</taxon>
        <taxon>eudicotyledons</taxon>
        <taxon>Gunneridae</taxon>
        <taxon>Pentapetalae</taxon>
        <taxon>rosids</taxon>
        <taxon>fabids</taxon>
        <taxon>Malpighiales</taxon>
        <taxon>Salicaceae</taxon>
        <taxon>Saliceae</taxon>
        <taxon>Populus</taxon>
    </lineage>
</organism>
<evidence type="ECO:0000313" key="1">
    <source>
        <dbReference type="EMBL" id="KAL3576432.1"/>
    </source>
</evidence>
<gene>
    <name evidence="1" type="ORF">D5086_021715</name>
</gene>
<dbReference type="Proteomes" id="UP000309997">
    <property type="component" value="Unassembled WGS sequence"/>
</dbReference>
<keyword evidence="2" id="KW-1185">Reference proteome</keyword>
<accession>A0ACC4BCZ7</accession>
<dbReference type="EMBL" id="RCHU02000011">
    <property type="protein sequence ID" value="KAL3576432.1"/>
    <property type="molecule type" value="Genomic_DNA"/>
</dbReference>
<protein>
    <submittedName>
        <fullName evidence="1">Uncharacterized protein</fullName>
    </submittedName>
</protein>
<reference evidence="1 2" key="1">
    <citation type="journal article" date="2024" name="Plant Biotechnol. J.">
        <title>Genome and CRISPR/Cas9 system of a widespread forest tree (Populus alba) in the world.</title>
        <authorList>
            <person name="Liu Y.J."/>
            <person name="Jiang P.F."/>
            <person name="Han X.M."/>
            <person name="Li X.Y."/>
            <person name="Wang H.M."/>
            <person name="Wang Y.J."/>
            <person name="Wang X.X."/>
            <person name="Zeng Q.Y."/>
        </authorList>
    </citation>
    <scope>NUCLEOTIDE SEQUENCE [LARGE SCALE GENOMIC DNA]</scope>
    <source>
        <strain evidence="2">cv. PAL-ZL1</strain>
    </source>
</reference>
<evidence type="ECO:0000313" key="2">
    <source>
        <dbReference type="Proteomes" id="UP000309997"/>
    </source>
</evidence>
<proteinExistence type="predicted"/>
<sequence length="335" mass="37109">MNRAVINCPTYSYSGGPTTLLGRRILASEAFALNNIPTTRDMINDPTFSHLLRSFAETFAACLLGSANGIDLGQVEDGKVVEGHEAVKSEVIAYFHRVLGVKQMLRVLNEEVMQLAMNCKLSSTQQQVLAQDVTREEIKHAVFSLKNNKAPGPDGFNAECLKKMNATSISLIPKVANPTRLTDFRPISCCNTIYKCIAKILAGRMKVVLPSLVGLFCSMSVNQNFKFHWRCKKDIISHLCFADDLMIFNKGDVHSIRMIKNVLTKFQDLPGLYPNPNKSDIFLSNPLGADREQIISILGFREGELPMKYLGVPLISSRLKAVDCKGLVDRITAKG</sequence>